<dbReference type="GO" id="GO:0003677">
    <property type="term" value="F:DNA binding"/>
    <property type="evidence" value="ECO:0007669"/>
    <property type="project" value="InterPro"/>
</dbReference>
<dbReference type="Proteomes" id="UP000019812">
    <property type="component" value="Unassembled WGS sequence"/>
</dbReference>
<evidence type="ECO:0000313" key="5">
    <source>
        <dbReference type="Proteomes" id="UP000019812"/>
    </source>
</evidence>
<dbReference type="PANTHER" id="PTHR30629:SF2">
    <property type="entry name" value="PROPHAGE INTEGRASE INTS-RELATED"/>
    <property type="match status" value="1"/>
</dbReference>
<dbReference type="Gene3D" id="1.10.443.10">
    <property type="entry name" value="Intergrase catalytic core"/>
    <property type="match status" value="1"/>
</dbReference>
<dbReference type="STRING" id="1457154.CAPSK01_002048"/>
<comment type="caution">
    <text evidence="4">The sequence shown here is derived from an EMBL/GenBank/DDBJ whole genome shotgun (WGS) entry which is preliminary data.</text>
</comment>
<keyword evidence="3" id="KW-0233">DNA recombination</keyword>
<protein>
    <submittedName>
        <fullName evidence="4">Phage integrase family protein</fullName>
    </submittedName>
</protein>
<reference evidence="4 5" key="1">
    <citation type="submission" date="2014-07" db="EMBL/GenBank/DDBJ databases">
        <title>Expanding our view of genomic diversity in Candidatus Accumulibacter clades.</title>
        <authorList>
            <person name="Skennerton C.T."/>
            <person name="Barr J.J."/>
            <person name="Slater F.R."/>
            <person name="Bond P.L."/>
            <person name="Tyson G.W."/>
        </authorList>
    </citation>
    <scope>NUCLEOTIDE SEQUENCE [LARGE SCALE GENOMIC DNA]</scope>
    <source>
        <strain evidence="5">SK-01</strain>
    </source>
</reference>
<dbReference type="AlphaFoldDB" id="A0A084Y0F1"/>
<sequence length="106" mass="11973">MRRKDRYGDGPLFPARTLDGKVRAVEQKTIQSTVYFHQPYSTTRPEAERARLPVSHWAPHDLRRTARTLLASMGCPDAVGESILGHMLPGVLGVYNKHAYDAERVE</sequence>
<dbReference type="InterPro" id="IPR013762">
    <property type="entry name" value="Integrase-like_cat_sf"/>
</dbReference>
<evidence type="ECO:0000256" key="1">
    <source>
        <dbReference type="ARBA" id="ARBA00008857"/>
    </source>
</evidence>
<accession>A0A084Y0F1</accession>
<evidence type="ECO:0000256" key="2">
    <source>
        <dbReference type="ARBA" id="ARBA00022908"/>
    </source>
</evidence>
<evidence type="ECO:0000256" key="3">
    <source>
        <dbReference type="ARBA" id="ARBA00023172"/>
    </source>
</evidence>
<comment type="similarity">
    <text evidence="1">Belongs to the 'phage' integrase family.</text>
</comment>
<dbReference type="EMBL" id="JDSS02000021">
    <property type="protein sequence ID" value="KFB68195.1"/>
    <property type="molecule type" value="Genomic_DNA"/>
</dbReference>
<organism evidence="4 5">
    <name type="scientific">Candidatus Accumulibacter vicinus</name>
    <dbReference type="NCBI Taxonomy" id="2954382"/>
    <lineage>
        <taxon>Bacteria</taxon>
        <taxon>Pseudomonadati</taxon>
        <taxon>Pseudomonadota</taxon>
        <taxon>Betaproteobacteria</taxon>
        <taxon>Candidatus Accumulibacter</taxon>
    </lineage>
</organism>
<dbReference type="InterPro" id="IPR011010">
    <property type="entry name" value="DNA_brk_join_enz"/>
</dbReference>
<keyword evidence="2" id="KW-0229">DNA integration</keyword>
<dbReference type="PANTHER" id="PTHR30629">
    <property type="entry name" value="PROPHAGE INTEGRASE"/>
    <property type="match status" value="1"/>
</dbReference>
<dbReference type="GO" id="GO:0015074">
    <property type="term" value="P:DNA integration"/>
    <property type="evidence" value="ECO:0007669"/>
    <property type="project" value="UniProtKB-KW"/>
</dbReference>
<dbReference type="SUPFAM" id="SSF56349">
    <property type="entry name" value="DNA breaking-rejoining enzymes"/>
    <property type="match status" value="1"/>
</dbReference>
<proteinExistence type="inferred from homology"/>
<evidence type="ECO:0000313" key="4">
    <source>
        <dbReference type="EMBL" id="KFB68195.1"/>
    </source>
</evidence>
<dbReference type="InterPro" id="IPR050808">
    <property type="entry name" value="Phage_Integrase"/>
</dbReference>
<name>A0A084Y0F1_9PROT</name>
<dbReference type="GO" id="GO:0006310">
    <property type="term" value="P:DNA recombination"/>
    <property type="evidence" value="ECO:0007669"/>
    <property type="project" value="UniProtKB-KW"/>
</dbReference>
<gene>
    <name evidence="4" type="ORF">CAPSK01_002048</name>
</gene>